<feature type="domain" description="Histidine kinase" evidence="6">
    <location>
        <begin position="215"/>
        <end position="379"/>
    </location>
</feature>
<dbReference type="EMBL" id="CAUYUJ010016904">
    <property type="protein sequence ID" value="CAK0869935.1"/>
    <property type="molecule type" value="Genomic_DNA"/>
</dbReference>
<dbReference type="Gene3D" id="3.30.450.20">
    <property type="entry name" value="PAS domain"/>
    <property type="match status" value="2"/>
</dbReference>
<feature type="domain" description="PAC" evidence="8">
    <location>
        <begin position="32"/>
        <end position="84"/>
    </location>
</feature>
<dbReference type="InterPro" id="IPR013767">
    <property type="entry name" value="PAS_fold"/>
</dbReference>
<evidence type="ECO:0000256" key="2">
    <source>
        <dbReference type="ARBA" id="ARBA00012438"/>
    </source>
</evidence>
<comment type="catalytic activity">
    <reaction evidence="1">
        <text>ATP + protein L-histidine = ADP + protein N-phospho-L-histidine.</text>
        <dbReference type="EC" id="2.7.13.3"/>
    </reaction>
</comment>
<comment type="caution">
    <text evidence="9">The sequence shown here is derived from an EMBL/GenBank/DDBJ whole genome shotgun (WGS) entry which is preliminary data.</text>
</comment>
<proteinExistence type="predicted"/>
<evidence type="ECO:0000256" key="1">
    <source>
        <dbReference type="ARBA" id="ARBA00000085"/>
    </source>
</evidence>
<evidence type="ECO:0000256" key="5">
    <source>
        <dbReference type="SAM" id="MobiDB-lite"/>
    </source>
</evidence>
<dbReference type="InterPro" id="IPR036097">
    <property type="entry name" value="HisK_dim/P_sf"/>
</dbReference>
<dbReference type="InterPro" id="IPR003661">
    <property type="entry name" value="HisK_dim/P_dom"/>
</dbReference>
<evidence type="ECO:0000259" key="7">
    <source>
        <dbReference type="PROSITE" id="PS50112"/>
    </source>
</evidence>
<dbReference type="SUPFAM" id="SSF55785">
    <property type="entry name" value="PYP-like sensor domain (PAS domain)"/>
    <property type="match status" value="2"/>
</dbReference>
<dbReference type="SMART" id="SM00388">
    <property type="entry name" value="HisKA"/>
    <property type="match status" value="1"/>
</dbReference>
<dbReference type="InterPro" id="IPR001610">
    <property type="entry name" value="PAC"/>
</dbReference>
<keyword evidence="10" id="KW-1185">Reference proteome</keyword>
<evidence type="ECO:0000313" key="9">
    <source>
        <dbReference type="EMBL" id="CAK0869935.1"/>
    </source>
</evidence>
<dbReference type="InterPro" id="IPR003594">
    <property type="entry name" value="HATPase_dom"/>
</dbReference>
<dbReference type="InterPro" id="IPR000014">
    <property type="entry name" value="PAS"/>
</dbReference>
<evidence type="ECO:0000256" key="3">
    <source>
        <dbReference type="ARBA" id="ARBA00022679"/>
    </source>
</evidence>
<dbReference type="Proteomes" id="UP001189429">
    <property type="component" value="Unassembled WGS sequence"/>
</dbReference>
<gene>
    <name evidence="9" type="ORF">PCOR1329_LOCUS56165</name>
</gene>
<dbReference type="InterPro" id="IPR035965">
    <property type="entry name" value="PAS-like_dom_sf"/>
</dbReference>
<dbReference type="Pfam" id="PF00512">
    <property type="entry name" value="HisKA"/>
    <property type="match status" value="1"/>
</dbReference>
<dbReference type="CDD" id="cd00082">
    <property type="entry name" value="HisKA"/>
    <property type="match status" value="1"/>
</dbReference>
<evidence type="ECO:0000256" key="4">
    <source>
        <dbReference type="ARBA" id="ARBA00022777"/>
    </source>
</evidence>
<dbReference type="Pfam" id="PF13426">
    <property type="entry name" value="PAS_9"/>
    <property type="match status" value="1"/>
</dbReference>
<dbReference type="InterPro" id="IPR005467">
    <property type="entry name" value="His_kinase_dom"/>
</dbReference>
<sequence>MGQKLVKQFIHPVHRRSVRSVLGQALASHEVANFELTLFTKEGEQRDILLSATPRWGQNGEINGVVCVGQDVTEMKKHRERAERMANDYARLINTANAPILGTDKNACVNEWNGWVAQKSGYSKMEVRGKILTNYIADTSKATVLDVLAAASKGNPTETFEVELAPKKDEKPVSLLLNATPRVSPQGDIIGVICVGQDITHIREIEHKKSSFMAIVSHELKSPLNGIIGLSSGLVEAAQVDTLAHKQLKLIHNCASRLLDMVNNIMDASDLVQDKRMKFSRDQVRMGDVIEEVVVLCRNSQDRHGKKLMKDGVQLIYADVDLPNIEADPYRCTQLIYNLVTNALKFTHQGFVEITASADYDKEEICVVIRDTGIGIAPERTWTVSFSRSTRRTSPPRAGTKGSAWAWPSAGRSRLSTGALCP</sequence>
<dbReference type="EC" id="2.7.13.3" evidence="2"/>
<protein>
    <recommendedName>
        <fullName evidence="2">histidine kinase</fullName>
        <ecNumber evidence="2">2.7.13.3</ecNumber>
    </recommendedName>
</protein>
<evidence type="ECO:0000259" key="6">
    <source>
        <dbReference type="PROSITE" id="PS50109"/>
    </source>
</evidence>
<keyword evidence="3" id="KW-0808">Transferase</keyword>
<evidence type="ECO:0000259" key="8">
    <source>
        <dbReference type="PROSITE" id="PS50113"/>
    </source>
</evidence>
<evidence type="ECO:0000313" key="10">
    <source>
        <dbReference type="Proteomes" id="UP001189429"/>
    </source>
</evidence>
<dbReference type="PANTHER" id="PTHR43047">
    <property type="entry name" value="TWO-COMPONENT HISTIDINE PROTEIN KINASE"/>
    <property type="match status" value="1"/>
</dbReference>
<reference evidence="9" key="1">
    <citation type="submission" date="2023-10" db="EMBL/GenBank/DDBJ databases">
        <authorList>
            <person name="Chen Y."/>
            <person name="Shah S."/>
            <person name="Dougan E. K."/>
            <person name="Thang M."/>
            <person name="Chan C."/>
        </authorList>
    </citation>
    <scope>NUCLEOTIDE SEQUENCE [LARGE SCALE GENOMIC DNA]</scope>
</reference>
<dbReference type="Gene3D" id="3.30.565.10">
    <property type="entry name" value="Histidine kinase-like ATPase, C-terminal domain"/>
    <property type="match status" value="1"/>
</dbReference>
<dbReference type="InterPro" id="IPR000700">
    <property type="entry name" value="PAS-assoc_C"/>
</dbReference>
<dbReference type="PANTHER" id="PTHR43047:SF72">
    <property type="entry name" value="OSMOSENSING HISTIDINE PROTEIN KINASE SLN1"/>
    <property type="match status" value="1"/>
</dbReference>
<feature type="domain" description="PAS" evidence="7">
    <location>
        <begin position="85"/>
        <end position="155"/>
    </location>
</feature>
<dbReference type="PROSITE" id="PS50109">
    <property type="entry name" value="HIS_KIN"/>
    <property type="match status" value="1"/>
</dbReference>
<dbReference type="PROSITE" id="PS50112">
    <property type="entry name" value="PAS"/>
    <property type="match status" value="1"/>
</dbReference>
<dbReference type="PROSITE" id="PS50113">
    <property type="entry name" value="PAC"/>
    <property type="match status" value="2"/>
</dbReference>
<dbReference type="Pfam" id="PF00989">
    <property type="entry name" value="PAS"/>
    <property type="match status" value="1"/>
</dbReference>
<organism evidence="9 10">
    <name type="scientific">Prorocentrum cordatum</name>
    <dbReference type="NCBI Taxonomy" id="2364126"/>
    <lineage>
        <taxon>Eukaryota</taxon>
        <taxon>Sar</taxon>
        <taxon>Alveolata</taxon>
        <taxon>Dinophyceae</taxon>
        <taxon>Prorocentrales</taxon>
        <taxon>Prorocentraceae</taxon>
        <taxon>Prorocentrum</taxon>
    </lineage>
</organism>
<feature type="region of interest" description="Disordered" evidence="5">
    <location>
        <begin position="387"/>
        <end position="410"/>
    </location>
</feature>
<dbReference type="InterPro" id="IPR036890">
    <property type="entry name" value="HATPase_C_sf"/>
</dbReference>
<accession>A0ABN9VDE5</accession>
<dbReference type="CDD" id="cd00130">
    <property type="entry name" value="PAS"/>
    <property type="match status" value="2"/>
</dbReference>
<keyword evidence="4" id="KW-0418">Kinase</keyword>
<dbReference type="NCBIfam" id="TIGR00229">
    <property type="entry name" value="sensory_box"/>
    <property type="match status" value="2"/>
</dbReference>
<dbReference type="SUPFAM" id="SSF47384">
    <property type="entry name" value="Homodimeric domain of signal transducing histidine kinase"/>
    <property type="match status" value="1"/>
</dbReference>
<dbReference type="Gene3D" id="1.10.287.130">
    <property type="match status" value="1"/>
</dbReference>
<dbReference type="SMART" id="SM00086">
    <property type="entry name" value="PAC"/>
    <property type="match status" value="2"/>
</dbReference>
<dbReference type="Pfam" id="PF02518">
    <property type="entry name" value="HATPase_c"/>
    <property type="match status" value="1"/>
</dbReference>
<name>A0ABN9VDE5_9DINO</name>
<feature type="domain" description="PAC" evidence="8">
    <location>
        <begin position="158"/>
        <end position="211"/>
    </location>
</feature>
<dbReference type="SUPFAM" id="SSF55874">
    <property type="entry name" value="ATPase domain of HSP90 chaperone/DNA topoisomerase II/histidine kinase"/>
    <property type="match status" value="1"/>
</dbReference>